<dbReference type="RefSeq" id="WP_025434938.1">
    <property type="nucleotide sequence ID" value="NZ_CP007452.1"/>
</dbReference>
<accession>W8U4L0</accession>
<dbReference type="PATRIC" id="fig|1286171.3.peg.537"/>
<evidence type="ECO:0000313" key="2">
    <source>
        <dbReference type="Proteomes" id="UP000019591"/>
    </source>
</evidence>
<dbReference type="EMBL" id="CP007452">
    <property type="protein sequence ID" value="AHM55896.1"/>
    <property type="molecule type" value="Genomic_DNA"/>
</dbReference>
<organism evidence="1 2">
    <name type="scientific">Peptoclostridium acidaminophilum DSM 3953</name>
    <dbReference type="NCBI Taxonomy" id="1286171"/>
    <lineage>
        <taxon>Bacteria</taxon>
        <taxon>Bacillati</taxon>
        <taxon>Bacillota</taxon>
        <taxon>Clostridia</taxon>
        <taxon>Peptostreptococcales</taxon>
        <taxon>Peptoclostridiaceae</taxon>
        <taxon>Peptoclostridium</taxon>
    </lineage>
</organism>
<keyword evidence="2" id="KW-1185">Reference proteome</keyword>
<dbReference type="Proteomes" id="UP000019591">
    <property type="component" value="Chromosome"/>
</dbReference>
<proteinExistence type="predicted"/>
<protein>
    <submittedName>
        <fullName evidence="1">Uncharacterized protein</fullName>
    </submittedName>
</protein>
<gene>
    <name evidence="1" type="ORF">EAL2_c05940</name>
</gene>
<reference evidence="1 2" key="1">
    <citation type="journal article" date="2014" name="Genome Announc.">
        <title>Complete Genome Sequence of Amino Acid-Utilizing Eubacterium acidaminophilum al-2 (DSM 3953).</title>
        <authorList>
            <person name="Poehlein A."/>
            <person name="Andreesen J.R."/>
            <person name="Daniel R."/>
        </authorList>
    </citation>
    <scope>NUCLEOTIDE SEQUENCE [LARGE SCALE GENOMIC DNA]</scope>
    <source>
        <strain evidence="1 2">DSM 3953</strain>
    </source>
</reference>
<dbReference type="OrthoDB" id="4425335at2"/>
<dbReference type="STRING" id="1286171.EAL2_c05940"/>
<evidence type="ECO:0000313" key="1">
    <source>
        <dbReference type="EMBL" id="AHM55896.1"/>
    </source>
</evidence>
<sequence length="114" mass="13373">MSLLADLNRILEPLKIPVETGVFSDEPPEEYLVITPMLDRLDLFADDQSHMVLSEARLSLFTRRNYIKRKKELTKALQTGGMTITDRRYVGYENDSKYHHYAIDVMKEYETEDE</sequence>
<name>W8U4L0_PEPAC</name>
<dbReference type="eggNOG" id="ENOG502ZZE9">
    <property type="taxonomic scope" value="Bacteria"/>
</dbReference>
<dbReference type="HOGENOM" id="CLU_168200_0_0_9"/>
<dbReference type="KEGG" id="eac:EAL2_c05940"/>
<dbReference type="AlphaFoldDB" id="W8U4L0"/>